<feature type="compositionally biased region" description="Basic and acidic residues" evidence="1">
    <location>
        <begin position="128"/>
        <end position="138"/>
    </location>
</feature>
<sequence length="168" mass="18061">MSKPVAQLGPRTPERKVAWKLPAAEPTLVRSLSPTPTPLGAPRSVPAKSSIKPTSVSKPHKQKVRPESPIQGRQKPTLRPAGKLRGGMSGISQRQSLPNGLSGSLRAQSLMVDASTSLDGMTASFQHFRADTSKDRPVRQPRLPVPVDDLQDAPTRNYAGSRNFARGS</sequence>
<keyword evidence="3" id="KW-1185">Reference proteome</keyword>
<feature type="region of interest" description="Disordered" evidence="1">
    <location>
        <begin position="127"/>
        <end position="168"/>
    </location>
</feature>
<dbReference type="Proteomes" id="UP000193144">
    <property type="component" value="Unassembled WGS sequence"/>
</dbReference>
<dbReference type="AlphaFoldDB" id="A0A1Y1ZR42"/>
<evidence type="ECO:0000256" key="1">
    <source>
        <dbReference type="SAM" id="MobiDB-lite"/>
    </source>
</evidence>
<gene>
    <name evidence="2" type="ORF">BCR34DRAFT_563280</name>
</gene>
<organism evidence="2 3">
    <name type="scientific">Clohesyomyces aquaticus</name>
    <dbReference type="NCBI Taxonomy" id="1231657"/>
    <lineage>
        <taxon>Eukaryota</taxon>
        <taxon>Fungi</taxon>
        <taxon>Dikarya</taxon>
        <taxon>Ascomycota</taxon>
        <taxon>Pezizomycotina</taxon>
        <taxon>Dothideomycetes</taxon>
        <taxon>Pleosporomycetidae</taxon>
        <taxon>Pleosporales</taxon>
        <taxon>Lindgomycetaceae</taxon>
        <taxon>Clohesyomyces</taxon>
    </lineage>
</organism>
<comment type="caution">
    <text evidence="2">The sequence shown here is derived from an EMBL/GenBank/DDBJ whole genome shotgun (WGS) entry which is preliminary data.</text>
</comment>
<accession>A0A1Y1ZR42</accession>
<name>A0A1Y1ZR42_9PLEO</name>
<evidence type="ECO:0000313" key="2">
    <source>
        <dbReference type="EMBL" id="ORY12723.1"/>
    </source>
</evidence>
<protein>
    <submittedName>
        <fullName evidence="2">Uncharacterized protein</fullName>
    </submittedName>
</protein>
<proteinExistence type="predicted"/>
<dbReference type="EMBL" id="MCFA01000048">
    <property type="protein sequence ID" value="ORY12723.1"/>
    <property type="molecule type" value="Genomic_DNA"/>
</dbReference>
<feature type="compositionally biased region" description="Polar residues" evidence="1">
    <location>
        <begin position="90"/>
        <end position="102"/>
    </location>
</feature>
<reference evidence="2 3" key="1">
    <citation type="submission" date="2016-07" db="EMBL/GenBank/DDBJ databases">
        <title>Pervasive Adenine N6-methylation of Active Genes in Fungi.</title>
        <authorList>
            <consortium name="DOE Joint Genome Institute"/>
            <person name="Mondo S.J."/>
            <person name="Dannebaum R.O."/>
            <person name="Kuo R.C."/>
            <person name="Labutti K."/>
            <person name="Haridas S."/>
            <person name="Kuo A."/>
            <person name="Salamov A."/>
            <person name="Ahrendt S.R."/>
            <person name="Lipzen A."/>
            <person name="Sullivan W."/>
            <person name="Andreopoulos W.B."/>
            <person name="Clum A."/>
            <person name="Lindquist E."/>
            <person name="Daum C."/>
            <person name="Ramamoorthy G.K."/>
            <person name="Gryganskyi A."/>
            <person name="Culley D."/>
            <person name="Magnuson J.K."/>
            <person name="James T.Y."/>
            <person name="O'Malley M.A."/>
            <person name="Stajich J.E."/>
            <person name="Spatafora J.W."/>
            <person name="Visel A."/>
            <person name="Grigoriev I.V."/>
        </authorList>
    </citation>
    <scope>NUCLEOTIDE SEQUENCE [LARGE SCALE GENOMIC DNA]</scope>
    <source>
        <strain evidence="2 3">CBS 115471</strain>
    </source>
</reference>
<feature type="region of interest" description="Disordered" evidence="1">
    <location>
        <begin position="1"/>
        <end position="102"/>
    </location>
</feature>
<evidence type="ECO:0000313" key="3">
    <source>
        <dbReference type="Proteomes" id="UP000193144"/>
    </source>
</evidence>